<feature type="transmembrane region" description="Helical" evidence="6">
    <location>
        <begin position="229"/>
        <end position="250"/>
    </location>
</feature>
<feature type="transmembrane region" description="Helical" evidence="6">
    <location>
        <begin position="20"/>
        <end position="43"/>
    </location>
</feature>
<dbReference type="Pfam" id="PF01943">
    <property type="entry name" value="Polysacc_synt"/>
    <property type="match status" value="1"/>
</dbReference>
<keyword evidence="2" id="KW-1003">Cell membrane</keyword>
<reference evidence="8" key="1">
    <citation type="journal article" date="2019" name="Int. J. Syst. Evol. Microbiol.">
        <title>The Global Catalogue of Microorganisms (GCM) 10K type strain sequencing project: providing services to taxonomists for standard genome sequencing and annotation.</title>
        <authorList>
            <consortium name="The Broad Institute Genomics Platform"/>
            <consortium name="The Broad Institute Genome Sequencing Center for Infectious Disease"/>
            <person name="Wu L."/>
            <person name="Ma J."/>
        </authorList>
    </citation>
    <scope>NUCLEOTIDE SEQUENCE [LARGE SCALE GENOMIC DNA]</scope>
    <source>
        <strain evidence="8">NBRC 111756</strain>
    </source>
</reference>
<feature type="transmembrane region" description="Helical" evidence="6">
    <location>
        <begin position="189"/>
        <end position="208"/>
    </location>
</feature>
<name>A0ABW1ZZD7_9GAMM</name>
<dbReference type="PANTHER" id="PTHR30250:SF11">
    <property type="entry name" value="O-ANTIGEN TRANSPORTER-RELATED"/>
    <property type="match status" value="1"/>
</dbReference>
<dbReference type="PANTHER" id="PTHR30250">
    <property type="entry name" value="PST FAMILY PREDICTED COLANIC ACID TRANSPORTER"/>
    <property type="match status" value="1"/>
</dbReference>
<comment type="caution">
    <text evidence="7">The sequence shown here is derived from an EMBL/GenBank/DDBJ whole genome shotgun (WGS) entry which is preliminary data.</text>
</comment>
<feature type="transmembrane region" description="Helical" evidence="6">
    <location>
        <begin position="310"/>
        <end position="331"/>
    </location>
</feature>
<evidence type="ECO:0000256" key="3">
    <source>
        <dbReference type="ARBA" id="ARBA00022692"/>
    </source>
</evidence>
<evidence type="ECO:0000313" key="8">
    <source>
        <dbReference type="Proteomes" id="UP001596422"/>
    </source>
</evidence>
<dbReference type="Proteomes" id="UP001596422">
    <property type="component" value="Unassembled WGS sequence"/>
</dbReference>
<accession>A0ABW1ZZD7</accession>
<evidence type="ECO:0000256" key="6">
    <source>
        <dbReference type="SAM" id="Phobius"/>
    </source>
</evidence>
<evidence type="ECO:0000256" key="2">
    <source>
        <dbReference type="ARBA" id="ARBA00022475"/>
    </source>
</evidence>
<dbReference type="InterPro" id="IPR050833">
    <property type="entry name" value="Poly_Biosynth_Transport"/>
</dbReference>
<feature type="transmembrane region" description="Helical" evidence="6">
    <location>
        <begin position="159"/>
        <end position="183"/>
    </location>
</feature>
<dbReference type="RefSeq" id="WP_379909065.1">
    <property type="nucleotide sequence ID" value="NZ_JBHSWE010000001.1"/>
</dbReference>
<feature type="transmembrane region" description="Helical" evidence="6">
    <location>
        <begin position="343"/>
        <end position="364"/>
    </location>
</feature>
<evidence type="ECO:0000256" key="5">
    <source>
        <dbReference type="ARBA" id="ARBA00023136"/>
    </source>
</evidence>
<feature type="transmembrane region" description="Helical" evidence="6">
    <location>
        <begin position="131"/>
        <end position="152"/>
    </location>
</feature>
<organism evidence="7 8">
    <name type="scientific">Marinobacterium aestuariivivens</name>
    <dbReference type="NCBI Taxonomy" id="1698799"/>
    <lineage>
        <taxon>Bacteria</taxon>
        <taxon>Pseudomonadati</taxon>
        <taxon>Pseudomonadota</taxon>
        <taxon>Gammaproteobacteria</taxon>
        <taxon>Oceanospirillales</taxon>
        <taxon>Oceanospirillaceae</taxon>
        <taxon>Marinobacterium</taxon>
    </lineage>
</organism>
<feature type="transmembrane region" description="Helical" evidence="6">
    <location>
        <begin position="49"/>
        <end position="69"/>
    </location>
</feature>
<evidence type="ECO:0000313" key="7">
    <source>
        <dbReference type="EMBL" id="MFC6670558.1"/>
    </source>
</evidence>
<dbReference type="EMBL" id="JBHSWE010000001">
    <property type="protein sequence ID" value="MFC6670558.1"/>
    <property type="molecule type" value="Genomic_DNA"/>
</dbReference>
<feature type="transmembrane region" description="Helical" evidence="6">
    <location>
        <begin position="96"/>
        <end position="119"/>
    </location>
</feature>
<gene>
    <name evidence="7" type="ORF">ACFQDL_11005</name>
</gene>
<keyword evidence="4 6" id="KW-1133">Transmembrane helix</keyword>
<comment type="subcellular location">
    <subcellularLocation>
        <location evidence="1">Cell membrane</location>
        <topology evidence="1">Multi-pass membrane protein</topology>
    </subcellularLocation>
</comment>
<dbReference type="InterPro" id="IPR002797">
    <property type="entry name" value="Polysacc_synth"/>
</dbReference>
<protein>
    <submittedName>
        <fullName evidence="7">Oligosaccharide flippase family protein</fullName>
    </submittedName>
</protein>
<proteinExistence type="predicted"/>
<keyword evidence="5 6" id="KW-0472">Membrane</keyword>
<sequence length="433" mass="45855">MNALVDRAGGGRALALDTLLALTVRVLGAGAGFLMSLVIARTLGAGEAGYFLLAFSIVTFLAAVSRLGLDNVVLRYTGAAAPDRDMRTVRLVLGRCLLLAGVVSASVAALLACLAGPLAEWVFDKPALAPVLRAIAPGLAGLALFTLVAMSLQGLRRVIASVATLNILCSLFLVAGLLLFALADASQAAWTYSASAALTLVAGLHLWARATRHQGRIHDPVSWRQLLEPALPLWIVLVLGQAIQWAGQFIAGAYVSPEQLAQLAVAQRTAMLTSFVLTAVNLVVAPRFAAMHKKGDIDAMRRVALTSVRLMLLAATPMVAVMLLLPDRLMWLFGNEFVEGAHLLQILAIGQFINVATGSVGFLLSMTGHEKDLRNNLLLVAPCSVLLSFLVIPVYGATGAAVATAVAVAAQNLMAVYWVRKRLGFNTLAIWRR</sequence>
<evidence type="ECO:0000256" key="1">
    <source>
        <dbReference type="ARBA" id="ARBA00004651"/>
    </source>
</evidence>
<evidence type="ECO:0000256" key="4">
    <source>
        <dbReference type="ARBA" id="ARBA00022989"/>
    </source>
</evidence>
<feature type="transmembrane region" description="Helical" evidence="6">
    <location>
        <begin position="376"/>
        <end position="395"/>
    </location>
</feature>
<feature type="transmembrane region" description="Helical" evidence="6">
    <location>
        <begin position="401"/>
        <end position="419"/>
    </location>
</feature>
<keyword evidence="3 6" id="KW-0812">Transmembrane</keyword>
<feature type="transmembrane region" description="Helical" evidence="6">
    <location>
        <begin position="270"/>
        <end position="289"/>
    </location>
</feature>
<keyword evidence="8" id="KW-1185">Reference proteome</keyword>